<gene>
    <name evidence="1" type="ORF">EPIR_2885</name>
</gene>
<organism evidence="1 2">
    <name type="scientific">Erwinia piriflorinigrans CFBP 5888</name>
    <dbReference type="NCBI Taxonomy" id="1161919"/>
    <lineage>
        <taxon>Bacteria</taxon>
        <taxon>Pseudomonadati</taxon>
        <taxon>Pseudomonadota</taxon>
        <taxon>Gammaproteobacteria</taxon>
        <taxon>Enterobacterales</taxon>
        <taxon>Erwiniaceae</taxon>
        <taxon>Erwinia</taxon>
    </lineage>
</organism>
<dbReference type="STRING" id="1161919.EPIR_2885"/>
<dbReference type="EMBL" id="CAHS01000017">
    <property type="protein sequence ID" value="CCG88248.1"/>
    <property type="molecule type" value="Genomic_DNA"/>
</dbReference>
<comment type="caution">
    <text evidence="1">The sequence shown here is derived from an EMBL/GenBank/DDBJ whole genome shotgun (WGS) entry which is preliminary data.</text>
</comment>
<protein>
    <submittedName>
        <fullName evidence="1">Uncharacterized protein</fullName>
    </submittedName>
</protein>
<keyword evidence="2" id="KW-1185">Reference proteome</keyword>
<name>V5ZA59_9GAMM</name>
<sequence>MMHIYIYKKKPLKNELIRYSLLIKTSINYHSSFKLKGPSWLALLSCLQVLLYIGLMSDAAECGVK</sequence>
<dbReference type="AlphaFoldDB" id="V5ZA59"/>
<reference evidence="1 2" key="1">
    <citation type="journal article" date="2013" name="Syst. Appl. Microbiol.">
        <title>Phylogenetic position and virulence apparatus of the pear flower necrosis pathogen Erwinia piriflorinigrans CFBP 5888T as assessed by comparative genomics.</title>
        <authorList>
            <person name="Smits T.H."/>
            <person name="Rezzonico F."/>
            <person name="Lopez M.M."/>
            <person name="Blom J."/>
            <person name="Goesmann A."/>
            <person name="Frey J.E."/>
            <person name="Duffy B."/>
        </authorList>
    </citation>
    <scope>NUCLEOTIDE SEQUENCE [LARGE SCALE GENOMIC DNA]</scope>
    <source>
        <strain evidence="2">CFBP5888</strain>
    </source>
</reference>
<proteinExistence type="predicted"/>
<evidence type="ECO:0000313" key="1">
    <source>
        <dbReference type="EMBL" id="CCG88248.1"/>
    </source>
</evidence>
<evidence type="ECO:0000313" key="2">
    <source>
        <dbReference type="Proteomes" id="UP000018217"/>
    </source>
</evidence>
<dbReference type="Proteomes" id="UP000018217">
    <property type="component" value="Unassembled WGS sequence"/>
</dbReference>
<accession>V5ZA59</accession>